<organism evidence="2 3">
    <name type="scientific">Bacteroides uniformis</name>
    <dbReference type="NCBI Taxonomy" id="820"/>
    <lineage>
        <taxon>Bacteria</taxon>
        <taxon>Pseudomonadati</taxon>
        <taxon>Bacteroidota</taxon>
        <taxon>Bacteroidia</taxon>
        <taxon>Bacteroidales</taxon>
        <taxon>Bacteroidaceae</taxon>
        <taxon>Bacteroides</taxon>
    </lineage>
</organism>
<reference evidence="2 3" key="1">
    <citation type="submission" date="2018-08" db="EMBL/GenBank/DDBJ databases">
        <title>A genome reference for cultivated species of the human gut microbiota.</title>
        <authorList>
            <person name="Zou Y."/>
            <person name="Xue W."/>
            <person name="Luo G."/>
        </authorList>
    </citation>
    <scope>NUCLEOTIDE SEQUENCE [LARGE SCALE GENOMIC DNA]</scope>
    <source>
        <strain evidence="2 3">TF08-13</strain>
    </source>
</reference>
<accession>A0A3E4R7S4</accession>
<protein>
    <recommendedName>
        <fullName evidence="4">DUF3575 domain-containing protein</fullName>
    </recommendedName>
</protein>
<evidence type="ECO:0000313" key="3">
    <source>
        <dbReference type="Proteomes" id="UP000260795"/>
    </source>
</evidence>
<name>A0A3E4R7S4_BACUN</name>
<gene>
    <name evidence="2" type="ORF">DXC80_03685</name>
</gene>
<evidence type="ECO:0008006" key="4">
    <source>
        <dbReference type="Google" id="ProtNLM"/>
    </source>
</evidence>
<dbReference type="EMBL" id="QSRK01000004">
    <property type="protein sequence ID" value="RGL16281.1"/>
    <property type="molecule type" value="Genomic_DNA"/>
</dbReference>
<sequence length="181" mass="20492">MAKFVKQFRLAILFVAMMFMATSGYAQSHCNRIMVGVGALYERGLDATISLEHETNNHHAWEYFANGYLKYEDDPAVGHITRDSFWKSYNTWGVGIAYKPCVVRGGVSQGRNNYGSLRLGGSIGSDMDKCVGWVNVGYEHNYSLKHGWTLYWQVKTDLCIRGKDLFRTGATIGVKLPYRSR</sequence>
<dbReference type="RefSeq" id="WP_117680676.1">
    <property type="nucleotide sequence ID" value="NZ_QSRK01000004.1"/>
</dbReference>
<dbReference type="AlphaFoldDB" id="A0A3E4R7S4"/>
<feature type="signal peptide" evidence="1">
    <location>
        <begin position="1"/>
        <end position="26"/>
    </location>
</feature>
<evidence type="ECO:0000313" key="2">
    <source>
        <dbReference type="EMBL" id="RGL16281.1"/>
    </source>
</evidence>
<comment type="caution">
    <text evidence="2">The sequence shown here is derived from an EMBL/GenBank/DDBJ whole genome shotgun (WGS) entry which is preliminary data.</text>
</comment>
<dbReference type="Proteomes" id="UP000260795">
    <property type="component" value="Unassembled WGS sequence"/>
</dbReference>
<keyword evidence="1" id="KW-0732">Signal</keyword>
<proteinExistence type="predicted"/>
<feature type="chain" id="PRO_5017743942" description="DUF3575 domain-containing protein" evidence="1">
    <location>
        <begin position="27"/>
        <end position="181"/>
    </location>
</feature>
<evidence type="ECO:0000256" key="1">
    <source>
        <dbReference type="SAM" id="SignalP"/>
    </source>
</evidence>